<organism evidence="3 4">
    <name type="scientific">Rosistilla ulvae</name>
    <dbReference type="NCBI Taxonomy" id="1930277"/>
    <lineage>
        <taxon>Bacteria</taxon>
        <taxon>Pseudomonadati</taxon>
        <taxon>Planctomycetota</taxon>
        <taxon>Planctomycetia</taxon>
        <taxon>Pirellulales</taxon>
        <taxon>Pirellulaceae</taxon>
        <taxon>Rosistilla</taxon>
    </lineage>
</organism>
<proteinExistence type="predicted"/>
<dbReference type="GO" id="GO:0016757">
    <property type="term" value="F:glycosyltransferase activity"/>
    <property type="evidence" value="ECO:0007669"/>
    <property type="project" value="UniProtKB-KW"/>
</dbReference>
<dbReference type="SUPFAM" id="SSF53756">
    <property type="entry name" value="UDP-Glycosyltransferase/glycogen phosphorylase"/>
    <property type="match status" value="1"/>
</dbReference>
<dbReference type="EMBL" id="CP036261">
    <property type="protein sequence ID" value="QDS88880.1"/>
    <property type="molecule type" value="Genomic_DNA"/>
</dbReference>
<dbReference type="KEGG" id="ruv:EC9_30750"/>
<dbReference type="PANTHER" id="PTHR46401">
    <property type="entry name" value="GLYCOSYLTRANSFERASE WBBK-RELATED"/>
    <property type="match status" value="1"/>
</dbReference>
<accession>A0A517M1Y6</accession>
<keyword evidence="3" id="KW-0328">Glycosyltransferase</keyword>
<gene>
    <name evidence="3" type="primary">pimB_4</name>
    <name evidence="3" type="ORF">EC9_30750</name>
</gene>
<dbReference type="AlphaFoldDB" id="A0A517M1Y6"/>
<evidence type="ECO:0000259" key="2">
    <source>
        <dbReference type="Pfam" id="PF00534"/>
    </source>
</evidence>
<sequence length="355" mass="39963">MRRSNLSIWLATVGLGRQFGGVAGVARACAQAIQDSSDWSLRRTISLLDEKRAVGQPLRSTIGYAGNRKRFAVAMLRQALDRPHAIVYDHVDIAQCQTILPKRLRSPHALWVHGVEAWKRLPQRKLAAMEQAELLIFNSEFTRQRFESFHSLNVEQIVVPLTFEMPSCDIDRLSQRRPWILTVGRMEPDRPKGHAETLAVLPQLIEKIPDLQWHVVGAGKHLDSFRKQVLQSGCQEHVVIHGFLTNEKLLELYRQSRVFCMPSHGEGFGIVYLEAMSQGCIPIGSTEDAAAEVIGNGGACVDLAQPEQLADRLEELLTMGSERFDSISRRAIVRSESFSPDRFAMRFTNALARVF</sequence>
<dbReference type="GO" id="GO:0009103">
    <property type="term" value="P:lipopolysaccharide biosynthetic process"/>
    <property type="evidence" value="ECO:0007669"/>
    <property type="project" value="TreeGrafter"/>
</dbReference>
<feature type="domain" description="Glycosyl transferase family 1" evidence="2">
    <location>
        <begin position="175"/>
        <end position="323"/>
    </location>
</feature>
<reference evidence="3 4" key="1">
    <citation type="submission" date="2019-02" db="EMBL/GenBank/DDBJ databases">
        <title>Deep-cultivation of Planctomycetes and their phenomic and genomic characterization uncovers novel biology.</title>
        <authorList>
            <person name="Wiegand S."/>
            <person name="Jogler M."/>
            <person name="Boedeker C."/>
            <person name="Pinto D."/>
            <person name="Vollmers J."/>
            <person name="Rivas-Marin E."/>
            <person name="Kohn T."/>
            <person name="Peeters S.H."/>
            <person name="Heuer A."/>
            <person name="Rast P."/>
            <person name="Oberbeckmann S."/>
            <person name="Bunk B."/>
            <person name="Jeske O."/>
            <person name="Meyerdierks A."/>
            <person name="Storesund J.E."/>
            <person name="Kallscheuer N."/>
            <person name="Luecker S."/>
            <person name="Lage O.M."/>
            <person name="Pohl T."/>
            <person name="Merkel B.J."/>
            <person name="Hornburger P."/>
            <person name="Mueller R.-W."/>
            <person name="Bruemmer F."/>
            <person name="Labrenz M."/>
            <person name="Spormann A.M."/>
            <person name="Op den Camp H."/>
            <person name="Overmann J."/>
            <person name="Amann R."/>
            <person name="Jetten M.S.M."/>
            <person name="Mascher T."/>
            <person name="Medema M.H."/>
            <person name="Devos D.P."/>
            <person name="Kaster A.-K."/>
            <person name="Ovreas L."/>
            <person name="Rohde M."/>
            <person name="Galperin M.Y."/>
            <person name="Jogler C."/>
        </authorList>
    </citation>
    <scope>NUCLEOTIDE SEQUENCE [LARGE SCALE GENOMIC DNA]</scope>
    <source>
        <strain evidence="3 4">EC9</strain>
    </source>
</reference>
<name>A0A517M1Y6_9BACT</name>
<dbReference type="Proteomes" id="UP000319557">
    <property type="component" value="Chromosome"/>
</dbReference>
<keyword evidence="4" id="KW-1185">Reference proteome</keyword>
<dbReference type="PANTHER" id="PTHR46401:SF2">
    <property type="entry name" value="GLYCOSYLTRANSFERASE WBBK-RELATED"/>
    <property type="match status" value="1"/>
</dbReference>
<protein>
    <submittedName>
        <fullName evidence="3">GDP-mannose-dependent alpha-(1-6)-phosphatidylinositol monomannoside mannosyltransferase</fullName>
    </submittedName>
</protein>
<keyword evidence="1 3" id="KW-0808">Transferase</keyword>
<evidence type="ECO:0000313" key="3">
    <source>
        <dbReference type="EMBL" id="QDS88880.1"/>
    </source>
</evidence>
<dbReference type="OrthoDB" id="9781413at2"/>
<dbReference type="Gene3D" id="3.40.50.2000">
    <property type="entry name" value="Glycogen Phosphorylase B"/>
    <property type="match status" value="2"/>
</dbReference>
<evidence type="ECO:0000256" key="1">
    <source>
        <dbReference type="ARBA" id="ARBA00022679"/>
    </source>
</evidence>
<dbReference type="Pfam" id="PF00534">
    <property type="entry name" value="Glycos_transf_1"/>
    <property type="match status" value="1"/>
</dbReference>
<dbReference type="CDD" id="cd03801">
    <property type="entry name" value="GT4_PimA-like"/>
    <property type="match status" value="1"/>
</dbReference>
<evidence type="ECO:0000313" key="4">
    <source>
        <dbReference type="Proteomes" id="UP000319557"/>
    </source>
</evidence>
<dbReference type="InterPro" id="IPR001296">
    <property type="entry name" value="Glyco_trans_1"/>
</dbReference>